<proteinExistence type="predicted"/>
<dbReference type="EMBL" id="CP055902">
    <property type="protein sequence ID" value="QKX61656.1"/>
    <property type="molecule type" value="Genomic_DNA"/>
</dbReference>
<accession>A0A7H8R625</accession>
<evidence type="ECO:0000313" key="3">
    <source>
        <dbReference type="Proteomes" id="UP000509510"/>
    </source>
</evidence>
<dbReference type="GeneID" id="55996296"/>
<dbReference type="RefSeq" id="XP_035347830.1">
    <property type="nucleotide sequence ID" value="XM_035491937.1"/>
</dbReference>
<name>A0A7H8R625_TALRU</name>
<keyword evidence="3" id="KW-1185">Reference proteome</keyword>
<sequence>MEPGDSVSPRHMSDSMRQEKRLAKIEKRLADAEQTLQSLVPVSQRSAPPPPNNTNGGPSFGSNDDRAVRLSEPCESDTYSDSQRTSHDPRRLMTFAGPAGPSQTTSPMAGDTAPAQHSATTHEYHFDQCLSCGNKLDCYTYPVEKDYGSGQTGDLRHLFNVLGP</sequence>
<feature type="compositionally biased region" description="Low complexity" evidence="1">
    <location>
        <begin position="53"/>
        <end position="62"/>
    </location>
</feature>
<evidence type="ECO:0000256" key="1">
    <source>
        <dbReference type="SAM" id="MobiDB-lite"/>
    </source>
</evidence>
<feature type="region of interest" description="Disordered" evidence="1">
    <location>
        <begin position="1"/>
        <end position="119"/>
    </location>
</feature>
<reference evidence="3" key="1">
    <citation type="submission" date="2020-06" db="EMBL/GenBank/DDBJ databases">
        <title>A chromosome-scale genome assembly of Talaromyces rugulosus W13939.</title>
        <authorList>
            <person name="Wang B."/>
            <person name="Guo L."/>
            <person name="Ye K."/>
            <person name="Wang L."/>
        </authorList>
    </citation>
    <scope>NUCLEOTIDE SEQUENCE [LARGE SCALE GENOMIC DNA]</scope>
    <source>
        <strain evidence="3">W13939</strain>
    </source>
</reference>
<evidence type="ECO:0000313" key="2">
    <source>
        <dbReference type="EMBL" id="QKX61656.1"/>
    </source>
</evidence>
<feature type="compositionally biased region" description="Polar residues" evidence="1">
    <location>
        <begin position="34"/>
        <end position="45"/>
    </location>
</feature>
<dbReference type="KEGG" id="trg:TRUGW13939_08808"/>
<organism evidence="2 3">
    <name type="scientific">Talaromyces rugulosus</name>
    <name type="common">Penicillium rugulosum</name>
    <dbReference type="NCBI Taxonomy" id="121627"/>
    <lineage>
        <taxon>Eukaryota</taxon>
        <taxon>Fungi</taxon>
        <taxon>Dikarya</taxon>
        <taxon>Ascomycota</taxon>
        <taxon>Pezizomycotina</taxon>
        <taxon>Eurotiomycetes</taxon>
        <taxon>Eurotiomycetidae</taxon>
        <taxon>Eurotiales</taxon>
        <taxon>Trichocomaceae</taxon>
        <taxon>Talaromyces</taxon>
        <taxon>Talaromyces sect. Islandici</taxon>
    </lineage>
</organism>
<gene>
    <name evidence="2" type="ORF">TRUGW13939_08808</name>
</gene>
<dbReference type="Proteomes" id="UP000509510">
    <property type="component" value="Chromosome V"/>
</dbReference>
<feature type="compositionally biased region" description="Basic and acidic residues" evidence="1">
    <location>
        <begin position="11"/>
        <end position="31"/>
    </location>
</feature>
<protein>
    <submittedName>
        <fullName evidence="2">Uncharacterized protein</fullName>
    </submittedName>
</protein>
<dbReference type="AlphaFoldDB" id="A0A7H8R625"/>